<reference evidence="2 3" key="1">
    <citation type="submission" date="2019-09" db="EMBL/GenBank/DDBJ databases">
        <title>Segnochrobactrum spirostomi gen. nov., sp. nov., isolated from the ciliate Spirostomum cf. yagiui and description of a novel family, Segnochrobactraceae fam. nov. within the order Rhizobiales of the class Alphaproteobacteria.</title>
        <authorList>
            <person name="Akter S."/>
            <person name="Shazib S.U.A."/>
            <person name="Shin M.K."/>
        </authorList>
    </citation>
    <scope>NUCLEOTIDE SEQUENCE [LARGE SCALE GENOMIC DNA]</scope>
    <source>
        <strain evidence="2 3">Sp-1</strain>
    </source>
</reference>
<feature type="transmembrane region" description="Helical" evidence="1">
    <location>
        <begin position="28"/>
        <end position="50"/>
    </location>
</feature>
<name>A0A6A7YAN6_9HYPH</name>
<dbReference type="EMBL" id="VWNA01000001">
    <property type="protein sequence ID" value="MQT14489.1"/>
    <property type="molecule type" value="Genomic_DNA"/>
</dbReference>
<dbReference type="AlphaFoldDB" id="A0A6A7YAN6"/>
<evidence type="ECO:0000313" key="3">
    <source>
        <dbReference type="Proteomes" id="UP000332515"/>
    </source>
</evidence>
<keyword evidence="1" id="KW-1133">Transmembrane helix</keyword>
<dbReference type="Proteomes" id="UP000332515">
    <property type="component" value="Unassembled WGS sequence"/>
</dbReference>
<evidence type="ECO:0000256" key="1">
    <source>
        <dbReference type="SAM" id="Phobius"/>
    </source>
</evidence>
<comment type="caution">
    <text evidence="2">The sequence shown here is derived from an EMBL/GenBank/DDBJ whole genome shotgun (WGS) entry which is preliminary data.</text>
</comment>
<accession>A0A6A7YAN6</accession>
<keyword evidence="1" id="KW-0472">Membrane</keyword>
<dbReference type="RefSeq" id="WP_153485308.1">
    <property type="nucleotide sequence ID" value="NZ_VWNA01000001.1"/>
</dbReference>
<evidence type="ECO:0000313" key="2">
    <source>
        <dbReference type="EMBL" id="MQT14489.1"/>
    </source>
</evidence>
<keyword evidence="3" id="KW-1185">Reference proteome</keyword>
<proteinExistence type="predicted"/>
<organism evidence="2 3">
    <name type="scientific">Segnochrobactrum spirostomi</name>
    <dbReference type="NCBI Taxonomy" id="2608987"/>
    <lineage>
        <taxon>Bacteria</taxon>
        <taxon>Pseudomonadati</taxon>
        <taxon>Pseudomonadota</taxon>
        <taxon>Alphaproteobacteria</taxon>
        <taxon>Hyphomicrobiales</taxon>
        <taxon>Segnochrobactraceae</taxon>
        <taxon>Segnochrobactrum</taxon>
    </lineage>
</organism>
<sequence>MIGWLVRLVLIVAGIVAAWFVPRDSINFNVIQIGVVLVAVLLIAIGSLGIPRIAALLREWMGHKNGNGTHPSAH</sequence>
<keyword evidence="1" id="KW-0812">Transmembrane</keyword>
<protein>
    <submittedName>
        <fullName evidence="2">Uncharacterized protein</fullName>
    </submittedName>
</protein>
<gene>
    <name evidence="2" type="ORF">F0357_17895</name>
</gene>